<dbReference type="InterPro" id="IPR001810">
    <property type="entry name" value="F-box_dom"/>
</dbReference>
<dbReference type="FunCoup" id="A0A6P7Y8Z2">
    <property type="interactions" value="118"/>
</dbReference>
<dbReference type="InterPro" id="IPR036047">
    <property type="entry name" value="F-box-like_dom_sf"/>
</dbReference>
<dbReference type="CDD" id="cd22121">
    <property type="entry name" value="F-box_FBXL8"/>
    <property type="match status" value="1"/>
</dbReference>
<feature type="domain" description="F-box" evidence="6">
    <location>
        <begin position="2"/>
        <end position="48"/>
    </location>
</feature>
<evidence type="ECO:0000313" key="7">
    <source>
        <dbReference type="Proteomes" id="UP000515156"/>
    </source>
</evidence>
<keyword evidence="7" id="KW-1185">Reference proteome</keyword>
<dbReference type="RefSeq" id="XP_030059560.1">
    <property type="nucleotide sequence ID" value="XM_030203700.1"/>
</dbReference>
<evidence type="ECO:0000256" key="1">
    <source>
        <dbReference type="ARBA" id="ARBA00003437"/>
    </source>
</evidence>
<protein>
    <recommendedName>
        <fullName evidence="4">F-box/LRR-repeat protein 8</fullName>
    </recommendedName>
    <alternativeName>
        <fullName evidence="5">F-box and leucine-rich repeat protein 8</fullName>
    </alternativeName>
</protein>
<comment type="function">
    <text evidence="1">Substrate-recognition component of the SCF (SKP1-CUL1-F-box protein)-type E3 ubiquitin ligase complex.</text>
</comment>
<keyword evidence="2" id="KW-0833">Ubl conjugation pathway</keyword>
<comment type="subunit">
    <text evidence="3">Directly interacts with SKP1 and CUL1.</text>
</comment>
<dbReference type="KEGG" id="muo:115470487"/>
<evidence type="ECO:0000256" key="5">
    <source>
        <dbReference type="ARBA" id="ARBA00077971"/>
    </source>
</evidence>
<evidence type="ECO:0000259" key="6">
    <source>
        <dbReference type="PROSITE" id="PS50181"/>
    </source>
</evidence>
<dbReference type="InterPro" id="IPR032675">
    <property type="entry name" value="LRR_dom_sf"/>
</dbReference>
<dbReference type="Proteomes" id="UP000515156">
    <property type="component" value="Chromosome 5"/>
</dbReference>
<reference evidence="8" key="1">
    <citation type="submission" date="2025-08" db="UniProtKB">
        <authorList>
            <consortium name="RefSeq"/>
        </authorList>
    </citation>
    <scope>IDENTIFICATION</scope>
</reference>
<dbReference type="OrthoDB" id="3219396at2759"/>
<evidence type="ECO:0000256" key="3">
    <source>
        <dbReference type="ARBA" id="ARBA00062469"/>
    </source>
</evidence>
<organism evidence="7 8">
    <name type="scientific">Microcaecilia unicolor</name>
    <dbReference type="NCBI Taxonomy" id="1415580"/>
    <lineage>
        <taxon>Eukaryota</taxon>
        <taxon>Metazoa</taxon>
        <taxon>Chordata</taxon>
        <taxon>Craniata</taxon>
        <taxon>Vertebrata</taxon>
        <taxon>Euteleostomi</taxon>
        <taxon>Amphibia</taxon>
        <taxon>Gymnophiona</taxon>
        <taxon>Siphonopidae</taxon>
        <taxon>Microcaecilia</taxon>
    </lineage>
</organism>
<dbReference type="PROSITE" id="PS50181">
    <property type="entry name" value="FBOX"/>
    <property type="match status" value="1"/>
</dbReference>
<dbReference type="InParanoid" id="A0A6P7Y8Z2"/>
<dbReference type="AlphaFoldDB" id="A0A6P7Y8Z2"/>
<evidence type="ECO:0000256" key="2">
    <source>
        <dbReference type="ARBA" id="ARBA00022786"/>
    </source>
</evidence>
<dbReference type="FunFam" id="1.20.1280.50:FF:000005">
    <property type="entry name" value="F-box/LRR-repeat protein 3 isoform X1"/>
    <property type="match status" value="1"/>
</dbReference>
<dbReference type="PANTHER" id="PTHR20872">
    <property type="match status" value="1"/>
</dbReference>
<dbReference type="Pfam" id="PF12937">
    <property type="entry name" value="F-box-like"/>
    <property type="match status" value="1"/>
</dbReference>
<proteinExistence type="predicted"/>
<dbReference type="SUPFAM" id="SSF81383">
    <property type="entry name" value="F-box domain"/>
    <property type="match status" value="1"/>
</dbReference>
<dbReference type="FunFam" id="3.80.10.10:FF:000260">
    <property type="entry name" value="F-box/LRR-repeat protein 8"/>
    <property type="match status" value="1"/>
</dbReference>
<dbReference type="Gene3D" id="1.20.1280.50">
    <property type="match status" value="1"/>
</dbReference>
<dbReference type="Gene3D" id="3.80.10.10">
    <property type="entry name" value="Ribonuclease Inhibitor"/>
    <property type="match status" value="1"/>
</dbReference>
<dbReference type="GeneID" id="115470487"/>
<evidence type="ECO:0000256" key="4">
    <source>
        <dbReference type="ARBA" id="ARBA00070268"/>
    </source>
</evidence>
<accession>A0A6P7Y8Z2</accession>
<name>A0A6P7Y8Z2_9AMPH</name>
<dbReference type="PANTHER" id="PTHR20872:SF1">
    <property type="entry name" value="F-BOX DOMAIN-CONTAINING PROTEIN"/>
    <property type="match status" value="1"/>
</dbReference>
<sequence>MAEIWKYVPEEILAQIFYHLSLRDRYTAFQVCRHWAAAVCISTVWHVTEISCDSSSEDFMLHGLHQFWSQIKYLKIVFDQSKQSNRRNVVHVLNSLAKDNYNLKELCVICRGENPYFYSGQDILDSIRNMCCIENQINLQFIDFRKMPFTLDDALIRSIANNSPNLRGFFINNRTLVCNVRPETITHVLRSCPKLSSLGVFYASLSNSVFMELLKPDRVAFTFLDVFCERLDKYIPAISEELWDAMYKKHPSLTVDMELDHTVPARKITQILKKNIPMATLELNTFNFMVDQVRFVTNNYNQCLKKLVLQTTSSAALNNSLIDLAMKCVGFEEIHCYCLVTQEVVQAFLSHCPNLKRYTLKITKEPHPWKPEVIIQ</sequence>
<dbReference type="CTD" id="55336"/>
<evidence type="ECO:0000313" key="8">
    <source>
        <dbReference type="RefSeq" id="XP_030059560.1"/>
    </source>
</evidence>
<gene>
    <name evidence="8" type="primary">FBXL8</name>
</gene>